<dbReference type="RefSeq" id="WP_136577720.1">
    <property type="nucleotide sequence ID" value="NZ_STFF01000003.1"/>
</dbReference>
<comment type="caution">
    <text evidence="8">The sequence shown here is derived from an EMBL/GenBank/DDBJ whole genome shotgun (WGS) entry which is preliminary data.</text>
</comment>
<dbReference type="InterPro" id="IPR058245">
    <property type="entry name" value="NreC/VraR/RcsB-like_REC"/>
</dbReference>
<dbReference type="InterPro" id="IPR011006">
    <property type="entry name" value="CheY-like_superfamily"/>
</dbReference>
<evidence type="ECO:0000313" key="8">
    <source>
        <dbReference type="EMBL" id="THU39588.1"/>
    </source>
</evidence>
<keyword evidence="2" id="KW-0805">Transcription regulation</keyword>
<dbReference type="InterPro" id="IPR039420">
    <property type="entry name" value="WalR-like"/>
</dbReference>
<feature type="domain" description="HTH luxR-type" evidence="6">
    <location>
        <begin position="140"/>
        <end position="205"/>
    </location>
</feature>
<evidence type="ECO:0000259" key="6">
    <source>
        <dbReference type="PROSITE" id="PS50043"/>
    </source>
</evidence>
<name>A0A4S8HV98_9BACT</name>
<feature type="modified residue" description="4-aspartylphosphate" evidence="5">
    <location>
        <position position="55"/>
    </location>
</feature>
<protein>
    <submittedName>
        <fullName evidence="8">Response regulator transcription factor</fullName>
    </submittedName>
</protein>
<dbReference type="SUPFAM" id="SSF46894">
    <property type="entry name" value="C-terminal effector domain of the bipartite response regulators"/>
    <property type="match status" value="1"/>
</dbReference>
<dbReference type="InterPro" id="IPR001789">
    <property type="entry name" value="Sig_transdc_resp-reg_receiver"/>
</dbReference>
<reference evidence="8 9" key="1">
    <citation type="submission" date="2019-04" db="EMBL/GenBank/DDBJ databases">
        <title>Niastella caeni sp. nov., isolated from activated sludge.</title>
        <authorList>
            <person name="Sheng M."/>
        </authorList>
    </citation>
    <scope>NUCLEOTIDE SEQUENCE [LARGE SCALE GENOMIC DNA]</scope>
    <source>
        <strain evidence="8 9">HX-2-15</strain>
    </source>
</reference>
<dbReference type="Proteomes" id="UP000306918">
    <property type="component" value="Unassembled WGS sequence"/>
</dbReference>
<dbReference type="InterPro" id="IPR000792">
    <property type="entry name" value="Tscrpt_reg_LuxR_C"/>
</dbReference>
<gene>
    <name evidence="8" type="ORF">FAM09_13890</name>
</gene>
<dbReference type="PANTHER" id="PTHR43214">
    <property type="entry name" value="TWO-COMPONENT RESPONSE REGULATOR"/>
    <property type="match status" value="1"/>
</dbReference>
<keyword evidence="9" id="KW-1185">Reference proteome</keyword>
<dbReference type="GO" id="GO:0003677">
    <property type="term" value="F:DNA binding"/>
    <property type="evidence" value="ECO:0007669"/>
    <property type="project" value="UniProtKB-KW"/>
</dbReference>
<evidence type="ECO:0000256" key="2">
    <source>
        <dbReference type="ARBA" id="ARBA00023015"/>
    </source>
</evidence>
<dbReference type="CDD" id="cd17535">
    <property type="entry name" value="REC_NarL-like"/>
    <property type="match status" value="1"/>
</dbReference>
<dbReference type="Pfam" id="PF00196">
    <property type="entry name" value="GerE"/>
    <property type="match status" value="1"/>
</dbReference>
<feature type="domain" description="Response regulatory" evidence="7">
    <location>
        <begin position="5"/>
        <end position="120"/>
    </location>
</feature>
<dbReference type="Gene3D" id="3.40.50.2300">
    <property type="match status" value="1"/>
</dbReference>
<dbReference type="EMBL" id="STFF01000003">
    <property type="protein sequence ID" value="THU39588.1"/>
    <property type="molecule type" value="Genomic_DNA"/>
</dbReference>
<sequence length="207" mass="23182">MNDQPILIVDDHRLFAEGVRSLLSVNGFTFVNILSDGRQLASLLETQAPRLLLMDIAMEHIDGIELSAMVRKQFPAIKILIVSMYTKRIYIEKLLQTGIDGYLIKNAGDEELISTVCTILEGGRYFSPQVGDILLKSMHASSGEAVLTPREKDVLQLIAEGYSTKEISSRLFVSVNTVETHRKNMLLKTGLRNVAHLIKWAYENGHL</sequence>
<keyword evidence="1 5" id="KW-0597">Phosphoprotein</keyword>
<dbReference type="PRINTS" id="PR00038">
    <property type="entry name" value="HTHLUXR"/>
</dbReference>
<evidence type="ECO:0000259" key="7">
    <source>
        <dbReference type="PROSITE" id="PS50110"/>
    </source>
</evidence>
<organism evidence="8 9">
    <name type="scientific">Niastella caeni</name>
    <dbReference type="NCBI Taxonomy" id="2569763"/>
    <lineage>
        <taxon>Bacteria</taxon>
        <taxon>Pseudomonadati</taxon>
        <taxon>Bacteroidota</taxon>
        <taxon>Chitinophagia</taxon>
        <taxon>Chitinophagales</taxon>
        <taxon>Chitinophagaceae</taxon>
        <taxon>Niastella</taxon>
    </lineage>
</organism>
<dbReference type="PANTHER" id="PTHR43214:SF41">
    <property type="entry name" value="NITRATE_NITRITE RESPONSE REGULATOR PROTEIN NARP"/>
    <property type="match status" value="1"/>
</dbReference>
<dbReference type="InterPro" id="IPR016032">
    <property type="entry name" value="Sig_transdc_resp-reg_C-effctor"/>
</dbReference>
<keyword evidence="4" id="KW-0804">Transcription</keyword>
<dbReference type="PROSITE" id="PS00622">
    <property type="entry name" value="HTH_LUXR_1"/>
    <property type="match status" value="1"/>
</dbReference>
<dbReference type="AlphaFoldDB" id="A0A4S8HV98"/>
<proteinExistence type="predicted"/>
<evidence type="ECO:0000313" key="9">
    <source>
        <dbReference type="Proteomes" id="UP000306918"/>
    </source>
</evidence>
<dbReference type="GO" id="GO:0000160">
    <property type="term" value="P:phosphorelay signal transduction system"/>
    <property type="evidence" value="ECO:0007669"/>
    <property type="project" value="InterPro"/>
</dbReference>
<dbReference type="CDD" id="cd06170">
    <property type="entry name" value="LuxR_C_like"/>
    <property type="match status" value="1"/>
</dbReference>
<evidence type="ECO:0000256" key="1">
    <source>
        <dbReference type="ARBA" id="ARBA00022553"/>
    </source>
</evidence>
<evidence type="ECO:0000256" key="3">
    <source>
        <dbReference type="ARBA" id="ARBA00023125"/>
    </source>
</evidence>
<dbReference type="SUPFAM" id="SSF52172">
    <property type="entry name" value="CheY-like"/>
    <property type="match status" value="1"/>
</dbReference>
<dbReference type="OrthoDB" id="9797341at2"/>
<dbReference type="Pfam" id="PF00072">
    <property type="entry name" value="Response_reg"/>
    <property type="match status" value="1"/>
</dbReference>
<accession>A0A4S8HV98</accession>
<dbReference type="GO" id="GO:0006355">
    <property type="term" value="P:regulation of DNA-templated transcription"/>
    <property type="evidence" value="ECO:0007669"/>
    <property type="project" value="InterPro"/>
</dbReference>
<dbReference type="PROSITE" id="PS50110">
    <property type="entry name" value="RESPONSE_REGULATORY"/>
    <property type="match status" value="1"/>
</dbReference>
<keyword evidence="3" id="KW-0238">DNA-binding</keyword>
<dbReference type="SMART" id="SM00448">
    <property type="entry name" value="REC"/>
    <property type="match status" value="1"/>
</dbReference>
<evidence type="ECO:0000256" key="5">
    <source>
        <dbReference type="PROSITE-ProRule" id="PRU00169"/>
    </source>
</evidence>
<dbReference type="PROSITE" id="PS50043">
    <property type="entry name" value="HTH_LUXR_2"/>
    <property type="match status" value="1"/>
</dbReference>
<dbReference type="SMART" id="SM00421">
    <property type="entry name" value="HTH_LUXR"/>
    <property type="match status" value="1"/>
</dbReference>
<evidence type="ECO:0000256" key="4">
    <source>
        <dbReference type="ARBA" id="ARBA00023163"/>
    </source>
</evidence>